<dbReference type="Proteomes" id="UP000693970">
    <property type="component" value="Unassembled WGS sequence"/>
</dbReference>
<organism evidence="1 2">
    <name type="scientific">Nitzschia inconspicua</name>
    <dbReference type="NCBI Taxonomy" id="303405"/>
    <lineage>
        <taxon>Eukaryota</taxon>
        <taxon>Sar</taxon>
        <taxon>Stramenopiles</taxon>
        <taxon>Ochrophyta</taxon>
        <taxon>Bacillariophyta</taxon>
        <taxon>Bacillariophyceae</taxon>
        <taxon>Bacillariophycidae</taxon>
        <taxon>Bacillariales</taxon>
        <taxon>Bacillariaceae</taxon>
        <taxon>Nitzschia</taxon>
    </lineage>
</organism>
<dbReference type="OrthoDB" id="50977at2759"/>
<accession>A0A9K3KCZ4</accession>
<name>A0A9K3KCZ4_9STRA</name>
<proteinExistence type="predicted"/>
<evidence type="ECO:0000313" key="2">
    <source>
        <dbReference type="Proteomes" id="UP000693970"/>
    </source>
</evidence>
<sequence>MKKLFRRCSKLAPFLLLTVCITWQTRTIIISNGLIRVIISESPEDQSLTILAPSTKHRALNDRNHRSPDHPRRLLIIAAAPKDERHVWTVWTELECFTRNVDHVIISSPHWGRDITNYIVREAQRSIPWFVNQSTTIEAQNYVNDRYDVGLWCDALEHTSMNKDGKNNVDFDEIGVLNDSVFALRESTAVFNALKERNVSLSSLSYSFSPKNFRGRHSKEHFWVESVFRGLTPRGVKLFQNHSCLHTNHHKFCRGRSPEEQKGCIINNFEHDLAAAFPEGDVFGFYESDAPPETKVRPYKTKMSWASNFLYWQKLVNESAFPVAKENVKESIPDIDSPLLKNCTRYLKREKLKSWNLDFSVSETAFLAEVV</sequence>
<keyword evidence="2" id="KW-1185">Reference proteome</keyword>
<reference evidence="1" key="2">
    <citation type="submission" date="2021-04" db="EMBL/GenBank/DDBJ databases">
        <authorList>
            <person name="Podell S."/>
        </authorList>
    </citation>
    <scope>NUCLEOTIDE SEQUENCE</scope>
    <source>
        <strain evidence="1">Hildebrandi</strain>
    </source>
</reference>
<dbReference type="AlphaFoldDB" id="A0A9K3KCZ4"/>
<reference evidence="1" key="1">
    <citation type="journal article" date="2021" name="Sci. Rep.">
        <title>Diploid genomic architecture of Nitzschia inconspicua, an elite biomass production diatom.</title>
        <authorList>
            <person name="Oliver A."/>
            <person name="Podell S."/>
            <person name="Pinowska A."/>
            <person name="Traller J.C."/>
            <person name="Smith S.R."/>
            <person name="McClure R."/>
            <person name="Beliaev A."/>
            <person name="Bohutskyi P."/>
            <person name="Hill E.A."/>
            <person name="Rabines A."/>
            <person name="Zheng H."/>
            <person name="Allen L.Z."/>
            <person name="Kuo A."/>
            <person name="Grigoriev I.V."/>
            <person name="Allen A.E."/>
            <person name="Hazlebeck D."/>
            <person name="Allen E.E."/>
        </authorList>
    </citation>
    <scope>NUCLEOTIDE SEQUENCE</scope>
    <source>
        <strain evidence="1">Hildebrandi</strain>
    </source>
</reference>
<evidence type="ECO:0000313" key="1">
    <source>
        <dbReference type="EMBL" id="KAG7341464.1"/>
    </source>
</evidence>
<dbReference type="EMBL" id="JAGRRH010000026">
    <property type="protein sequence ID" value="KAG7341464.1"/>
    <property type="molecule type" value="Genomic_DNA"/>
</dbReference>
<gene>
    <name evidence="1" type="ORF">IV203_023416</name>
</gene>
<protein>
    <submittedName>
        <fullName evidence="1">Uncharacterized protein</fullName>
    </submittedName>
</protein>
<comment type="caution">
    <text evidence="1">The sequence shown here is derived from an EMBL/GenBank/DDBJ whole genome shotgun (WGS) entry which is preliminary data.</text>
</comment>